<accession>A0A2Z7A7V4</accession>
<keyword evidence="3" id="KW-1185">Reference proteome</keyword>
<proteinExistence type="predicted"/>
<feature type="region of interest" description="Disordered" evidence="1">
    <location>
        <begin position="630"/>
        <end position="675"/>
    </location>
</feature>
<organism evidence="2 3">
    <name type="scientific">Dorcoceras hygrometricum</name>
    <dbReference type="NCBI Taxonomy" id="472368"/>
    <lineage>
        <taxon>Eukaryota</taxon>
        <taxon>Viridiplantae</taxon>
        <taxon>Streptophyta</taxon>
        <taxon>Embryophyta</taxon>
        <taxon>Tracheophyta</taxon>
        <taxon>Spermatophyta</taxon>
        <taxon>Magnoliopsida</taxon>
        <taxon>eudicotyledons</taxon>
        <taxon>Gunneridae</taxon>
        <taxon>Pentapetalae</taxon>
        <taxon>asterids</taxon>
        <taxon>lamiids</taxon>
        <taxon>Lamiales</taxon>
        <taxon>Gesneriaceae</taxon>
        <taxon>Didymocarpoideae</taxon>
        <taxon>Trichosporeae</taxon>
        <taxon>Loxocarpinae</taxon>
        <taxon>Dorcoceras</taxon>
    </lineage>
</organism>
<reference evidence="2 3" key="1">
    <citation type="journal article" date="2015" name="Proc. Natl. Acad. Sci. U.S.A.">
        <title>The resurrection genome of Boea hygrometrica: A blueprint for survival of dehydration.</title>
        <authorList>
            <person name="Xiao L."/>
            <person name="Yang G."/>
            <person name="Zhang L."/>
            <person name="Yang X."/>
            <person name="Zhao S."/>
            <person name="Ji Z."/>
            <person name="Zhou Q."/>
            <person name="Hu M."/>
            <person name="Wang Y."/>
            <person name="Chen M."/>
            <person name="Xu Y."/>
            <person name="Jin H."/>
            <person name="Xiao X."/>
            <person name="Hu G."/>
            <person name="Bao F."/>
            <person name="Hu Y."/>
            <person name="Wan P."/>
            <person name="Li L."/>
            <person name="Deng X."/>
            <person name="Kuang T."/>
            <person name="Xiang C."/>
            <person name="Zhu J.K."/>
            <person name="Oliver M.J."/>
            <person name="He Y."/>
        </authorList>
    </citation>
    <scope>NUCLEOTIDE SEQUENCE [LARGE SCALE GENOMIC DNA]</scope>
    <source>
        <strain evidence="3">cv. XS01</strain>
    </source>
</reference>
<evidence type="ECO:0000313" key="3">
    <source>
        <dbReference type="Proteomes" id="UP000250235"/>
    </source>
</evidence>
<gene>
    <name evidence="2" type="ORF">F511_15355</name>
</gene>
<protein>
    <submittedName>
        <fullName evidence="2">Uncharacterized protein</fullName>
    </submittedName>
</protein>
<evidence type="ECO:0000256" key="1">
    <source>
        <dbReference type="SAM" id="MobiDB-lite"/>
    </source>
</evidence>
<evidence type="ECO:0000313" key="2">
    <source>
        <dbReference type="EMBL" id="KZV17677.1"/>
    </source>
</evidence>
<sequence length="691" mass="78211">MASTFIANSYHVNFDSVLLISDHDRMLNMFKALEASVNTYMAMNHTIDARGKSDEPGVAEVAVVKRKCKSKKNSETTDETPVEIISEVAGSKKRPATEDSAPDVVPLQIIEPIPAATVVNLLCPSVYPGRGDWFFQLALMMRLWIRRNLLKTLMRLRKNTDEIEYIIGQITADTSKMGSDEKEQEEQRVDETDIGDDFNQWLEESFKDFVVNETGTVVEAESSKVPVVEKDMDKAVGNKHTKEEHMSIDDLLLQIYDYMMLPISTHDKGKEPLEENEPVRGNPAKETVELICGDVDFLVQFCDKVMTDVVDFFHSFSLNKLSDFDGLRYLKEKEKLMLSWAETEFLETAVKRRMYILAKYREMLLRKFLDSHRRFFAPGQPWTAMASQIIALLSVAHSKSLEDILAQQKEHGIIKDRPSSSQFFKDLADNSGAVLAQFYSMAKSTCWVRPMILVNGVWTPIQGNYFWKSSCRLSLFVNRRQVPESVVDTDFVPHGLFIEPVQHWGAAPSLINTWGWSRVCTEIVRYSMFWCLRPVRKDVCRDIVVYNLAVERIPTSFRRIIQQGVYTDGFVGYFSDSDLQSIPEFDSTSSDGSTVYRSPSPQVESFEEAESVEPSAHLALGPAISGVAQEEQSYFVESPESPPPTFQRQDTSASSSDSPMHFNSDDIPLDDTADVQPTFPAVTVDLSPLLD</sequence>
<name>A0A2Z7A7V4_9LAMI</name>
<dbReference type="Proteomes" id="UP000250235">
    <property type="component" value="Unassembled WGS sequence"/>
</dbReference>
<dbReference type="AlphaFoldDB" id="A0A2Z7A7V4"/>
<dbReference type="EMBL" id="KV018104">
    <property type="protein sequence ID" value="KZV17677.1"/>
    <property type="molecule type" value="Genomic_DNA"/>
</dbReference>
<feature type="compositionally biased region" description="Polar residues" evidence="1">
    <location>
        <begin position="646"/>
        <end position="658"/>
    </location>
</feature>